<dbReference type="OrthoDB" id="3673085at2"/>
<keyword evidence="2" id="KW-0805">Transcription regulation</keyword>
<protein>
    <submittedName>
        <fullName evidence="6">DNA-binding transcriptional LysR family regulator</fullName>
    </submittedName>
</protein>
<dbReference type="Pfam" id="PF03466">
    <property type="entry name" value="LysR_substrate"/>
    <property type="match status" value="1"/>
</dbReference>
<dbReference type="SUPFAM" id="SSF46785">
    <property type="entry name" value="Winged helix' DNA-binding domain"/>
    <property type="match status" value="1"/>
</dbReference>
<feature type="domain" description="HTH lysR-type" evidence="5">
    <location>
        <begin position="2"/>
        <end position="59"/>
    </location>
</feature>
<evidence type="ECO:0000313" key="6">
    <source>
        <dbReference type="EMBL" id="RAK30398.1"/>
    </source>
</evidence>
<dbReference type="PROSITE" id="PS50931">
    <property type="entry name" value="HTH_LYSR"/>
    <property type="match status" value="1"/>
</dbReference>
<keyword evidence="4" id="KW-0804">Transcription</keyword>
<dbReference type="GO" id="GO:0005829">
    <property type="term" value="C:cytosol"/>
    <property type="evidence" value="ECO:0007669"/>
    <property type="project" value="TreeGrafter"/>
</dbReference>
<dbReference type="InterPro" id="IPR036390">
    <property type="entry name" value="WH_DNA-bd_sf"/>
</dbReference>
<evidence type="ECO:0000256" key="1">
    <source>
        <dbReference type="ARBA" id="ARBA00009437"/>
    </source>
</evidence>
<keyword evidence="3 6" id="KW-0238">DNA-binding</keyword>
<dbReference type="InterPro" id="IPR036388">
    <property type="entry name" value="WH-like_DNA-bd_sf"/>
</dbReference>
<dbReference type="GO" id="GO:0003677">
    <property type="term" value="F:DNA binding"/>
    <property type="evidence" value="ECO:0007669"/>
    <property type="project" value="UniProtKB-KW"/>
</dbReference>
<evidence type="ECO:0000256" key="4">
    <source>
        <dbReference type="ARBA" id="ARBA00023163"/>
    </source>
</evidence>
<dbReference type="SUPFAM" id="SSF53850">
    <property type="entry name" value="Periplasmic binding protein-like II"/>
    <property type="match status" value="1"/>
</dbReference>
<proteinExistence type="inferred from homology"/>
<dbReference type="Gene3D" id="3.40.190.290">
    <property type="match status" value="1"/>
</dbReference>
<evidence type="ECO:0000256" key="2">
    <source>
        <dbReference type="ARBA" id="ARBA00023015"/>
    </source>
</evidence>
<dbReference type="GO" id="GO:0003700">
    <property type="term" value="F:DNA-binding transcription factor activity"/>
    <property type="evidence" value="ECO:0007669"/>
    <property type="project" value="InterPro"/>
</dbReference>
<dbReference type="Gene3D" id="1.10.10.10">
    <property type="entry name" value="Winged helix-like DNA-binding domain superfamily/Winged helix DNA-binding domain"/>
    <property type="match status" value="1"/>
</dbReference>
<dbReference type="InterPro" id="IPR005119">
    <property type="entry name" value="LysR_subst-bd"/>
</dbReference>
<reference evidence="6 7" key="1">
    <citation type="submission" date="2018-06" db="EMBL/GenBank/DDBJ databases">
        <title>Genomic Encyclopedia of Type Strains, Phase III (KMG-III): the genomes of soil and plant-associated and newly described type strains.</title>
        <authorList>
            <person name="Whitman W."/>
        </authorList>
    </citation>
    <scope>NUCLEOTIDE SEQUENCE [LARGE SCALE GENOMIC DNA]</scope>
    <source>
        <strain evidence="6 7">CGMCC 4.7090</strain>
    </source>
</reference>
<dbReference type="AlphaFoldDB" id="A0A327Z5F5"/>
<dbReference type="PANTHER" id="PTHR30419">
    <property type="entry name" value="HTH-TYPE TRANSCRIPTIONAL REGULATOR YBHD"/>
    <property type="match status" value="1"/>
</dbReference>
<evidence type="ECO:0000256" key="3">
    <source>
        <dbReference type="ARBA" id="ARBA00023125"/>
    </source>
</evidence>
<evidence type="ECO:0000313" key="7">
    <source>
        <dbReference type="Proteomes" id="UP000249341"/>
    </source>
</evidence>
<accession>A0A327Z5F5</accession>
<gene>
    <name evidence="6" type="ORF">B0I29_11657</name>
</gene>
<comment type="caution">
    <text evidence="6">The sequence shown here is derived from an EMBL/GenBank/DDBJ whole genome shotgun (WGS) entry which is preliminary data.</text>
</comment>
<dbReference type="RefSeq" id="WP_111652461.1">
    <property type="nucleotide sequence ID" value="NZ_JACHWI010000010.1"/>
</dbReference>
<evidence type="ECO:0000259" key="5">
    <source>
        <dbReference type="PROSITE" id="PS50931"/>
    </source>
</evidence>
<keyword evidence="7" id="KW-1185">Reference proteome</keyword>
<dbReference type="InterPro" id="IPR000847">
    <property type="entry name" value="LysR_HTH_N"/>
</dbReference>
<organism evidence="6 7">
    <name type="scientific">Actinoplanes lutulentus</name>
    <dbReference type="NCBI Taxonomy" id="1287878"/>
    <lineage>
        <taxon>Bacteria</taxon>
        <taxon>Bacillati</taxon>
        <taxon>Actinomycetota</taxon>
        <taxon>Actinomycetes</taxon>
        <taxon>Micromonosporales</taxon>
        <taxon>Micromonosporaceae</taxon>
        <taxon>Actinoplanes</taxon>
    </lineage>
</organism>
<dbReference type="InterPro" id="IPR050950">
    <property type="entry name" value="HTH-type_LysR_regulators"/>
</dbReference>
<dbReference type="Pfam" id="PF00126">
    <property type="entry name" value="HTH_1"/>
    <property type="match status" value="1"/>
</dbReference>
<sequence length="310" mass="33346">MLDLRRMMLLSDLADLGTVTAVAERRSITSSAVSQQLRVLEKETGAILFRRDGRTLSLTRSGHVLVEHVRRVLGAVDEAISAVAATKGQVSGQIAIATFNMGISMLAAPMMQHMRVAEPDLHIQVQQAPSPAAARLLRQGEVDVAITCRYDFDADEPLSGLAGEYLLYEPLVLMAPSHLHLRIRSRGLSALANEPWVSGRRDSGIDTAIQRAGRSAGYVPQIKHRMIGAQNICDMAATEVAAAIVPRLSVPGHLQGLIVDGLELGGRTVSALVREGRQRDPNIASILRALRTIAEETAPVVRGNRLGIAA</sequence>
<name>A0A327Z5F5_9ACTN</name>
<dbReference type="EMBL" id="QLMJ01000016">
    <property type="protein sequence ID" value="RAK30398.1"/>
    <property type="molecule type" value="Genomic_DNA"/>
</dbReference>
<dbReference type="Proteomes" id="UP000249341">
    <property type="component" value="Unassembled WGS sequence"/>
</dbReference>
<comment type="similarity">
    <text evidence="1">Belongs to the LysR transcriptional regulatory family.</text>
</comment>